<dbReference type="BioCyc" id="LINT1085541:G11IQ-3194-MONOMER"/>
<proteinExistence type="predicted"/>
<sequence length="141" mass="16240">MEEPIHAQFLVDEKGEKSSALLPIEEYNAILNNVLELQRINDLLFRFVAAHDISKFSKEFQNEFEKYLQTSKLVHSSSSKFEKEILEALKTLSNLGTEISRQKEPTKEEILEGIKQGFKEANLIREGKLKAKSMDQLLDEL</sequence>
<dbReference type="EMBL" id="AHNY02000277">
    <property type="protein sequence ID" value="EMY22840.1"/>
    <property type="molecule type" value="Genomic_DNA"/>
</dbReference>
<reference evidence="1 2" key="1">
    <citation type="submission" date="2013-02" db="EMBL/GenBank/DDBJ databases">
        <authorList>
            <person name="Harkins D.M."/>
            <person name="Durkin A.S."/>
            <person name="Brinkac L.M."/>
            <person name="Haft D.H."/>
            <person name="Selengut J.D."/>
            <person name="Sanka R."/>
            <person name="DePew J."/>
            <person name="Purushe J."/>
            <person name="Picardeau M."/>
            <person name="Werts C."/>
            <person name="Goarant C."/>
            <person name="Vinetz J.M."/>
            <person name="Sutton G.G."/>
            <person name="Nierman W.C."/>
            <person name="Fouts D.E."/>
        </authorList>
    </citation>
    <scope>NUCLEOTIDE SEQUENCE [LARGE SCALE GENOMIC DNA]</scope>
    <source>
        <strain evidence="1 2">200703203</strain>
    </source>
</reference>
<name>N1UM09_LEPIR</name>
<evidence type="ECO:0000313" key="2">
    <source>
        <dbReference type="Proteomes" id="UP000012220"/>
    </source>
</evidence>
<evidence type="ECO:0000313" key="1">
    <source>
        <dbReference type="EMBL" id="EMY22840.1"/>
    </source>
</evidence>
<accession>N1UM09</accession>
<organism evidence="1 2">
    <name type="scientific">Leptospira interrogans serovar Australis str. 200703203</name>
    <dbReference type="NCBI Taxonomy" id="1085541"/>
    <lineage>
        <taxon>Bacteria</taxon>
        <taxon>Pseudomonadati</taxon>
        <taxon>Spirochaetota</taxon>
        <taxon>Spirochaetia</taxon>
        <taxon>Leptospirales</taxon>
        <taxon>Leptospiraceae</taxon>
        <taxon>Leptospira</taxon>
    </lineage>
</organism>
<dbReference type="Proteomes" id="UP000012220">
    <property type="component" value="Unassembled WGS sequence"/>
</dbReference>
<comment type="caution">
    <text evidence="1">The sequence shown here is derived from an EMBL/GenBank/DDBJ whole genome shotgun (WGS) entry which is preliminary data.</text>
</comment>
<dbReference type="AlphaFoldDB" id="N1UM09"/>
<protein>
    <submittedName>
        <fullName evidence="1">Uncharacterized protein</fullName>
    </submittedName>
</protein>
<gene>
    <name evidence="1" type="ORF">LEP1GSC115_4844</name>
</gene>